<keyword evidence="1 5" id="KW-0489">Methyltransferase</keyword>
<dbReference type="Gene3D" id="3.40.50.150">
    <property type="entry name" value="Vaccinia Virus protein VP39"/>
    <property type="match status" value="1"/>
</dbReference>
<name>A0A1W1IIK1_9LACT</name>
<evidence type="ECO:0000313" key="5">
    <source>
        <dbReference type="EMBL" id="SLM52827.1"/>
    </source>
</evidence>
<dbReference type="SMART" id="SM00138">
    <property type="entry name" value="MeTrc"/>
    <property type="match status" value="1"/>
</dbReference>
<dbReference type="Pfam" id="PF01739">
    <property type="entry name" value="CheR"/>
    <property type="match status" value="1"/>
</dbReference>
<evidence type="ECO:0000256" key="3">
    <source>
        <dbReference type="ARBA" id="ARBA00022691"/>
    </source>
</evidence>
<feature type="domain" description="CheR-type methyltransferase" evidence="4">
    <location>
        <begin position="1"/>
        <end position="256"/>
    </location>
</feature>
<dbReference type="PRINTS" id="PR00996">
    <property type="entry name" value="CHERMTFRASE"/>
</dbReference>
<dbReference type="PANTHER" id="PTHR24422">
    <property type="entry name" value="CHEMOTAXIS PROTEIN METHYLTRANSFERASE"/>
    <property type="match status" value="1"/>
</dbReference>
<dbReference type="CDD" id="cd02440">
    <property type="entry name" value="AdoMet_MTases"/>
    <property type="match status" value="1"/>
</dbReference>
<sequence>MLDFNWFYTWSEKTLHLNLIAYKEGQLQRRIETIMKKSGATDLKQFAKMIETDENIKKNFLDYITINVTEFYRNKEIFEEFEEVFINRLSSKFKALKVWSAACSTGAEAYSIAMILKKNKLTASSKIIATDIDETILSKAKAGTYSKLEVQNVPPLEKRLYFTEQNNRYALSDDIKKTVHFKKHDLILDSYEKGYHAIICRNVTIYFKNEVKEKIYRNIADSLVPGGLFFIGATESVYKPEQYGLKKVAAFLYEKV</sequence>
<dbReference type="InterPro" id="IPR000780">
    <property type="entry name" value="CheR_MeTrfase"/>
</dbReference>
<gene>
    <name evidence="5" type="ORF">TPAS_2535</name>
</gene>
<protein>
    <submittedName>
        <fullName evidence="5">Mcp methyltransferase cher-type</fullName>
    </submittedName>
</protein>
<dbReference type="GO" id="GO:0008757">
    <property type="term" value="F:S-adenosylmethionine-dependent methyltransferase activity"/>
    <property type="evidence" value="ECO:0007669"/>
    <property type="project" value="InterPro"/>
</dbReference>
<dbReference type="PROSITE" id="PS50123">
    <property type="entry name" value="CHER"/>
    <property type="match status" value="1"/>
</dbReference>
<accession>A0A1W1IIK1</accession>
<evidence type="ECO:0000256" key="2">
    <source>
        <dbReference type="ARBA" id="ARBA00022679"/>
    </source>
</evidence>
<dbReference type="PANTHER" id="PTHR24422:SF19">
    <property type="entry name" value="CHEMOTAXIS PROTEIN METHYLTRANSFERASE"/>
    <property type="match status" value="1"/>
</dbReference>
<evidence type="ECO:0000313" key="6">
    <source>
        <dbReference type="Proteomes" id="UP000195985"/>
    </source>
</evidence>
<dbReference type="STRING" id="43064.SAMN04488086_110104"/>
<dbReference type="Proteomes" id="UP000195985">
    <property type="component" value="Unassembled WGS sequence"/>
</dbReference>
<dbReference type="InterPro" id="IPR050903">
    <property type="entry name" value="Bact_Chemotaxis_MeTrfase"/>
</dbReference>
<evidence type="ECO:0000256" key="1">
    <source>
        <dbReference type="ARBA" id="ARBA00022603"/>
    </source>
</evidence>
<organism evidence="5 6">
    <name type="scientific">Trichococcus pasteurii</name>
    <dbReference type="NCBI Taxonomy" id="43064"/>
    <lineage>
        <taxon>Bacteria</taxon>
        <taxon>Bacillati</taxon>
        <taxon>Bacillota</taxon>
        <taxon>Bacilli</taxon>
        <taxon>Lactobacillales</taxon>
        <taxon>Carnobacteriaceae</taxon>
        <taxon>Trichococcus</taxon>
    </lineage>
</organism>
<dbReference type="OrthoDB" id="9816309at2"/>
<keyword evidence="2 5" id="KW-0808">Transferase</keyword>
<reference evidence="6" key="1">
    <citation type="submission" date="2016-04" db="EMBL/GenBank/DDBJ databases">
        <authorList>
            <person name="Strepis N."/>
        </authorList>
    </citation>
    <scope>NUCLEOTIDE SEQUENCE [LARGE SCALE GENOMIC DNA]</scope>
</reference>
<dbReference type="Pfam" id="PF03705">
    <property type="entry name" value="CheR_N"/>
    <property type="match status" value="1"/>
</dbReference>
<dbReference type="RefSeq" id="WP_086943570.1">
    <property type="nucleotide sequence ID" value="NZ_FONM01000010.1"/>
</dbReference>
<proteinExistence type="predicted"/>
<dbReference type="GO" id="GO:0032259">
    <property type="term" value="P:methylation"/>
    <property type="evidence" value="ECO:0007669"/>
    <property type="project" value="UniProtKB-KW"/>
</dbReference>
<dbReference type="InterPro" id="IPR022642">
    <property type="entry name" value="CheR_C"/>
</dbReference>
<keyword evidence="3" id="KW-0949">S-adenosyl-L-methionine</keyword>
<dbReference type="EMBL" id="FWEY01000009">
    <property type="protein sequence ID" value="SLM52827.1"/>
    <property type="molecule type" value="Genomic_DNA"/>
</dbReference>
<dbReference type="InterPro" id="IPR029063">
    <property type="entry name" value="SAM-dependent_MTases_sf"/>
</dbReference>
<dbReference type="SUPFAM" id="SSF53335">
    <property type="entry name" value="S-adenosyl-L-methionine-dependent methyltransferases"/>
    <property type="match status" value="1"/>
</dbReference>
<dbReference type="AlphaFoldDB" id="A0A1W1IIK1"/>
<dbReference type="SUPFAM" id="SSF47757">
    <property type="entry name" value="Chemotaxis receptor methyltransferase CheR, N-terminal domain"/>
    <property type="match status" value="1"/>
</dbReference>
<keyword evidence="6" id="KW-1185">Reference proteome</keyword>
<dbReference type="InterPro" id="IPR022641">
    <property type="entry name" value="CheR_N"/>
</dbReference>
<evidence type="ECO:0000259" key="4">
    <source>
        <dbReference type="PROSITE" id="PS50123"/>
    </source>
</evidence>